<dbReference type="Pfam" id="PF01040">
    <property type="entry name" value="UbiA"/>
    <property type="match status" value="1"/>
</dbReference>
<comment type="caution">
    <text evidence="14">Lacks conserved residue(s) required for the propagation of feature annotation.</text>
</comment>
<dbReference type="EMBL" id="JAUHMF010000001">
    <property type="protein sequence ID" value="MDT8896700.1"/>
    <property type="molecule type" value="Genomic_DNA"/>
</dbReference>
<comment type="function">
    <text evidence="14">Converts heme B (protoheme IX) to heme O by substitution of the vinyl group on carbon 2 of heme B porphyrin ring with a hydroxyethyl farnesyl side group.</text>
</comment>
<evidence type="ECO:0000256" key="14">
    <source>
        <dbReference type="HAMAP-Rule" id="MF_00154"/>
    </source>
</evidence>
<keyword evidence="5 14" id="KW-0808">Transferase</keyword>
<dbReference type="CDD" id="cd13957">
    <property type="entry name" value="PT_UbiA_Cox10"/>
    <property type="match status" value="1"/>
</dbReference>
<evidence type="ECO:0000313" key="15">
    <source>
        <dbReference type="EMBL" id="MDT8896700.1"/>
    </source>
</evidence>
<evidence type="ECO:0000256" key="4">
    <source>
        <dbReference type="ARBA" id="ARBA00022475"/>
    </source>
</evidence>
<evidence type="ECO:0000256" key="2">
    <source>
        <dbReference type="ARBA" id="ARBA00004919"/>
    </source>
</evidence>
<protein>
    <recommendedName>
        <fullName evidence="11 14">Protoheme IX farnesyltransferase</fullName>
        <ecNumber evidence="3 14">2.5.1.141</ecNumber>
    </recommendedName>
    <alternativeName>
        <fullName evidence="12 14">Heme B farnesyltransferase</fullName>
    </alternativeName>
    <alternativeName>
        <fullName evidence="10 14">Heme O synthase</fullName>
    </alternativeName>
</protein>
<dbReference type="RefSeq" id="WP_315623158.1">
    <property type="nucleotide sequence ID" value="NZ_JAUHMF010000001.1"/>
</dbReference>
<dbReference type="InterPro" id="IPR044878">
    <property type="entry name" value="UbiA_sf"/>
</dbReference>
<feature type="transmembrane region" description="Helical" evidence="14">
    <location>
        <begin position="415"/>
        <end position="436"/>
    </location>
</feature>
<feature type="transmembrane region" description="Helical" evidence="14">
    <location>
        <begin position="123"/>
        <end position="145"/>
    </location>
</feature>
<keyword evidence="4 14" id="KW-1003">Cell membrane</keyword>
<feature type="transmembrane region" description="Helical" evidence="14">
    <location>
        <begin position="55"/>
        <end position="79"/>
    </location>
</feature>
<dbReference type="GO" id="GO:0008495">
    <property type="term" value="F:protoheme IX farnesyltransferase activity"/>
    <property type="evidence" value="ECO:0007669"/>
    <property type="project" value="UniProtKB-EC"/>
</dbReference>
<keyword evidence="9 14" id="KW-0472">Membrane</keyword>
<feature type="transmembrane region" description="Helical" evidence="14">
    <location>
        <begin position="468"/>
        <end position="491"/>
    </location>
</feature>
<evidence type="ECO:0000256" key="11">
    <source>
        <dbReference type="ARBA" id="ARBA00040810"/>
    </source>
</evidence>
<name>A0ABU3NIL1_9CHLR</name>
<feature type="transmembrane region" description="Helical" evidence="14">
    <location>
        <begin position="157"/>
        <end position="177"/>
    </location>
</feature>
<evidence type="ECO:0000256" key="8">
    <source>
        <dbReference type="ARBA" id="ARBA00023133"/>
    </source>
</evidence>
<comment type="subcellular location">
    <subcellularLocation>
        <location evidence="1 14">Cell membrane</location>
        <topology evidence="1 14">Multi-pass membrane protein</topology>
    </subcellularLocation>
</comment>
<reference evidence="15 16" key="1">
    <citation type="submission" date="2023-07" db="EMBL/GenBank/DDBJ databases">
        <title>Novel species of Thermanaerothrix with wide hydrolytic capabilities.</title>
        <authorList>
            <person name="Zayulina K.S."/>
            <person name="Podosokorskaya O.A."/>
            <person name="Elcheninov A.G."/>
        </authorList>
    </citation>
    <scope>NUCLEOTIDE SEQUENCE [LARGE SCALE GENOMIC DNA]</scope>
    <source>
        <strain evidence="15 16">4228-RoL</strain>
    </source>
</reference>
<evidence type="ECO:0000256" key="10">
    <source>
        <dbReference type="ARBA" id="ARBA00030253"/>
    </source>
</evidence>
<comment type="similarity">
    <text evidence="14">Belongs to the UbiA prenyltransferase family. Protoheme IX farnesyltransferase subfamily.</text>
</comment>
<comment type="caution">
    <text evidence="15">The sequence shown here is derived from an EMBL/GenBank/DDBJ whole genome shotgun (WGS) entry which is preliminary data.</text>
</comment>
<dbReference type="InterPro" id="IPR000537">
    <property type="entry name" value="UbiA_prenyltransferase"/>
</dbReference>
<proteinExistence type="inferred from homology"/>
<feature type="transmembrane region" description="Helical" evidence="14">
    <location>
        <begin position="517"/>
        <end position="534"/>
    </location>
</feature>
<evidence type="ECO:0000256" key="9">
    <source>
        <dbReference type="ARBA" id="ARBA00023136"/>
    </source>
</evidence>
<feature type="transmembrane region" description="Helical" evidence="14">
    <location>
        <begin position="236"/>
        <end position="260"/>
    </location>
</feature>
<keyword evidence="7 14" id="KW-1133">Transmembrane helix</keyword>
<dbReference type="PANTHER" id="PTHR43448">
    <property type="entry name" value="PROTOHEME IX FARNESYLTRANSFERASE, MITOCHONDRIAL"/>
    <property type="match status" value="1"/>
</dbReference>
<evidence type="ECO:0000313" key="16">
    <source>
        <dbReference type="Proteomes" id="UP001254165"/>
    </source>
</evidence>
<gene>
    <name evidence="14" type="primary">ctaB</name>
    <name evidence="15" type="ORF">QYE77_00345</name>
</gene>
<feature type="transmembrane region" description="Helical" evidence="14">
    <location>
        <begin position="313"/>
        <end position="334"/>
    </location>
</feature>
<feature type="transmembrane region" description="Helical" evidence="14">
    <location>
        <begin position="208"/>
        <end position="229"/>
    </location>
</feature>
<evidence type="ECO:0000256" key="3">
    <source>
        <dbReference type="ARBA" id="ARBA00012292"/>
    </source>
</evidence>
<feature type="transmembrane region" description="Helical" evidence="14">
    <location>
        <begin position="346"/>
        <end position="368"/>
    </location>
</feature>
<evidence type="ECO:0000256" key="13">
    <source>
        <dbReference type="ARBA" id="ARBA00047690"/>
    </source>
</evidence>
<evidence type="ECO:0000256" key="12">
    <source>
        <dbReference type="ARBA" id="ARBA00042475"/>
    </source>
</evidence>
<dbReference type="EC" id="2.5.1.141" evidence="3 14"/>
<comment type="catalytic activity">
    <reaction evidence="13 14">
        <text>heme b + (2E,6E)-farnesyl diphosphate + H2O = Fe(II)-heme o + diphosphate</text>
        <dbReference type="Rhea" id="RHEA:28070"/>
        <dbReference type="ChEBI" id="CHEBI:15377"/>
        <dbReference type="ChEBI" id="CHEBI:33019"/>
        <dbReference type="ChEBI" id="CHEBI:60344"/>
        <dbReference type="ChEBI" id="CHEBI:60530"/>
        <dbReference type="ChEBI" id="CHEBI:175763"/>
        <dbReference type="EC" id="2.5.1.141"/>
    </reaction>
</comment>
<accession>A0ABU3NIL1</accession>
<feature type="transmembrane region" description="Helical" evidence="14">
    <location>
        <begin position="443"/>
        <end position="462"/>
    </location>
</feature>
<feature type="transmembrane region" description="Helical" evidence="14">
    <location>
        <begin position="91"/>
        <end position="111"/>
    </location>
</feature>
<organism evidence="15 16">
    <name type="scientific">Thermanaerothrix solaris</name>
    <dbReference type="NCBI Taxonomy" id="3058434"/>
    <lineage>
        <taxon>Bacteria</taxon>
        <taxon>Bacillati</taxon>
        <taxon>Chloroflexota</taxon>
        <taxon>Anaerolineae</taxon>
        <taxon>Anaerolineales</taxon>
        <taxon>Anaerolineaceae</taxon>
        <taxon>Thermanaerothrix</taxon>
    </lineage>
</organism>
<feature type="transmembrane region" description="Helical" evidence="14">
    <location>
        <begin position="388"/>
        <end position="409"/>
    </location>
</feature>
<dbReference type="InterPro" id="IPR006369">
    <property type="entry name" value="Protohaem_IX_farnesylTrfase"/>
</dbReference>
<sequence length="592" mass="65164">MKQKTLKQIYGSVVVLLLLAVYSGYVVRFLDPSEFCAPITKCVFVLGRPETWLPWIAAMHPSLAFVAGLLGISVGLWRLIRERSLSPIERWGLITGITTLLLQGLQTFWFGNKLRDYSDLTHLSLGLLALTAFTVAGLSVLPSFQVLSDARSSKRKYVRFLGMGLLWVTFLLLISGYAQGLDPYSPACGGWPFCSSGWAFSQWGWHILLHRLLSLLALGGVTGMLIITWRGYSQDIIVLPAATALAILFLGQVGLGGVMVNRGYRQDLVALHAFNIVALWLTLSVLVFRVWVRSPHSERQSIATVSWQTRLKAYFLLNKPVIVALLLVTTYTGMVLAAKGIPDARLTFWTLFGGALAAGGASAINQYIDREADKRMQRTAKRPIPAGIITPAQGLAYGIAACWVAFFMLAIMVNLLTALLALAGMIYYVGIYSLWLKPATPQNIVIGGGAGAIPPLVGWAAVANDLQVPALFLFAIIFLWTPPHFWALALVRRKDYARAGIPMLPVVLGEQTTRRQIFIYTLQLVALTLLMPLLNLTGHLFLLIALVLGGGLIYAAWRVLRMPGNRPAYQMYRMSSMYLALIFLALVVDVLV</sequence>
<comment type="miscellaneous">
    <text evidence="14">Carbon 2 of the heme B porphyrin ring is defined according to the Fischer nomenclature.</text>
</comment>
<dbReference type="NCBIfam" id="TIGR01473">
    <property type="entry name" value="cyoE_ctaB"/>
    <property type="match status" value="1"/>
</dbReference>
<feature type="transmembrane region" description="Helical" evidence="14">
    <location>
        <begin position="9"/>
        <end position="27"/>
    </location>
</feature>
<evidence type="ECO:0000256" key="5">
    <source>
        <dbReference type="ARBA" id="ARBA00022679"/>
    </source>
</evidence>
<evidence type="ECO:0000256" key="7">
    <source>
        <dbReference type="ARBA" id="ARBA00022989"/>
    </source>
</evidence>
<keyword evidence="8 14" id="KW-0350">Heme biosynthesis</keyword>
<keyword evidence="6 14" id="KW-0812">Transmembrane</keyword>
<dbReference type="PANTHER" id="PTHR43448:SF7">
    <property type="entry name" value="4-HYDROXYBENZOATE SOLANESYLTRANSFERASE"/>
    <property type="match status" value="1"/>
</dbReference>
<dbReference type="Proteomes" id="UP001254165">
    <property type="component" value="Unassembled WGS sequence"/>
</dbReference>
<feature type="transmembrane region" description="Helical" evidence="14">
    <location>
        <begin position="272"/>
        <end position="292"/>
    </location>
</feature>
<dbReference type="HAMAP" id="MF_00154">
    <property type="entry name" value="CyoE_CtaB"/>
    <property type="match status" value="1"/>
</dbReference>
<comment type="pathway">
    <text evidence="2 14">Porphyrin-containing compound metabolism; heme O biosynthesis; heme O from protoheme: step 1/1.</text>
</comment>
<feature type="transmembrane region" description="Helical" evidence="14">
    <location>
        <begin position="572"/>
        <end position="591"/>
    </location>
</feature>
<dbReference type="NCBIfam" id="NF003349">
    <property type="entry name" value="PRK04375.1-2"/>
    <property type="match status" value="1"/>
</dbReference>
<evidence type="ECO:0000256" key="1">
    <source>
        <dbReference type="ARBA" id="ARBA00004651"/>
    </source>
</evidence>
<evidence type="ECO:0000256" key="6">
    <source>
        <dbReference type="ARBA" id="ARBA00022692"/>
    </source>
</evidence>
<keyword evidence="16" id="KW-1185">Reference proteome</keyword>
<feature type="transmembrane region" description="Helical" evidence="14">
    <location>
        <begin position="540"/>
        <end position="560"/>
    </location>
</feature>
<dbReference type="Gene3D" id="1.10.357.140">
    <property type="entry name" value="UbiA prenyltransferase"/>
    <property type="match status" value="1"/>
</dbReference>